<dbReference type="PANTHER" id="PTHR24006">
    <property type="entry name" value="UBIQUITIN CARBOXYL-TERMINAL HYDROLASE"/>
    <property type="match status" value="1"/>
</dbReference>
<dbReference type="GO" id="GO:0006508">
    <property type="term" value="P:proteolysis"/>
    <property type="evidence" value="ECO:0007669"/>
    <property type="project" value="UniProtKB-KW"/>
</dbReference>
<feature type="transmembrane region" description="Helical" evidence="3">
    <location>
        <begin position="12"/>
        <end position="32"/>
    </location>
</feature>
<feature type="compositionally biased region" description="Low complexity" evidence="2">
    <location>
        <begin position="499"/>
        <end position="539"/>
    </location>
</feature>
<evidence type="ECO:0000259" key="4">
    <source>
        <dbReference type="PROSITE" id="PS50235"/>
    </source>
</evidence>
<dbReference type="EC" id="3.4.19.12" evidence="1"/>
<keyword evidence="3" id="KW-1133">Transmembrane helix</keyword>
<dbReference type="AlphaFoldDB" id="A0A9P4HRT7"/>
<feature type="compositionally biased region" description="Acidic residues" evidence="2">
    <location>
        <begin position="222"/>
        <end position="231"/>
    </location>
</feature>
<dbReference type="InterPro" id="IPR001394">
    <property type="entry name" value="Peptidase_C19_UCH"/>
</dbReference>
<dbReference type="GO" id="GO:0004843">
    <property type="term" value="F:cysteine-type deubiquitinase activity"/>
    <property type="evidence" value="ECO:0007669"/>
    <property type="project" value="UniProtKB-UniRule"/>
</dbReference>
<dbReference type="Proteomes" id="UP000799776">
    <property type="component" value="Unassembled WGS sequence"/>
</dbReference>
<comment type="similarity">
    <text evidence="1">Belongs to the peptidase C19 family.</text>
</comment>
<dbReference type="EMBL" id="ML978737">
    <property type="protein sequence ID" value="KAF2084799.1"/>
    <property type="molecule type" value="Genomic_DNA"/>
</dbReference>
<keyword evidence="3" id="KW-0472">Membrane</keyword>
<keyword evidence="1" id="KW-0645">Protease</keyword>
<dbReference type="PROSITE" id="PS00972">
    <property type="entry name" value="USP_1"/>
    <property type="match status" value="1"/>
</dbReference>
<keyword evidence="6" id="KW-1185">Reference proteome</keyword>
<dbReference type="PROSITE" id="PS00973">
    <property type="entry name" value="USP_2"/>
    <property type="match status" value="1"/>
</dbReference>
<comment type="catalytic activity">
    <reaction evidence="1">
        <text>Thiol-dependent hydrolysis of ester, thioester, amide, peptide and isopeptide bonds formed by the C-terminal Gly of ubiquitin (a 76-residue protein attached to proteins as an intracellular targeting signal).</text>
        <dbReference type="EC" id="3.4.19.12"/>
    </reaction>
</comment>
<feature type="compositionally biased region" description="Polar residues" evidence="2">
    <location>
        <begin position="544"/>
        <end position="553"/>
    </location>
</feature>
<dbReference type="Gene3D" id="3.90.70.10">
    <property type="entry name" value="Cysteine proteinases"/>
    <property type="match status" value="1"/>
</dbReference>
<dbReference type="PROSITE" id="PS50235">
    <property type="entry name" value="USP_3"/>
    <property type="match status" value="1"/>
</dbReference>
<dbReference type="InterPro" id="IPR018200">
    <property type="entry name" value="USP_CS"/>
</dbReference>
<dbReference type="InterPro" id="IPR028889">
    <property type="entry name" value="USP"/>
</dbReference>
<evidence type="ECO:0000313" key="5">
    <source>
        <dbReference type="EMBL" id="KAF2084799.1"/>
    </source>
</evidence>
<evidence type="ECO:0000256" key="2">
    <source>
        <dbReference type="SAM" id="MobiDB-lite"/>
    </source>
</evidence>
<dbReference type="OrthoDB" id="2248014at2759"/>
<keyword evidence="3" id="KW-0812">Transmembrane</keyword>
<gene>
    <name evidence="5" type="ORF">K490DRAFT_23317</name>
</gene>
<evidence type="ECO:0000313" key="6">
    <source>
        <dbReference type="Proteomes" id="UP000799776"/>
    </source>
</evidence>
<reference evidence="5" key="1">
    <citation type="journal article" date="2020" name="Stud. Mycol.">
        <title>101 Dothideomycetes genomes: a test case for predicting lifestyles and emergence of pathogens.</title>
        <authorList>
            <person name="Haridas S."/>
            <person name="Albert R."/>
            <person name="Binder M."/>
            <person name="Bloem J."/>
            <person name="Labutti K."/>
            <person name="Salamov A."/>
            <person name="Andreopoulos B."/>
            <person name="Baker S."/>
            <person name="Barry K."/>
            <person name="Bills G."/>
            <person name="Bluhm B."/>
            <person name="Cannon C."/>
            <person name="Castanera R."/>
            <person name="Culley D."/>
            <person name="Daum C."/>
            <person name="Ezra D."/>
            <person name="Gonzalez J."/>
            <person name="Henrissat B."/>
            <person name="Kuo A."/>
            <person name="Liang C."/>
            <person name="Lipzen A."/>
            <person name="Lutzoni F."/>
            <person name="Magnuson J."/>
            <person name="Mondo S."/>
            <person name="Nolan M."/>
            <person name="Ohm R."/>
            <person name="Pangilinan J."/>
            <person name="Park H.-J."/>
            <person name="Ramirez L."/>
            <person name="Alfaro M."/>
            <person name="Sun H."/>
            <person name="Tritt A."/>
            <person name="Yoshinaga Y."/>
            <person name="Zwiers L.-H."/>
            <person name="Turgeon B."/>
            <person name="Goodwin S."/>
            <person name="Spatafora J."/>
            <person name="Crous P."/>
            <person name="Grigoriev I."/>
        </authorList>
    </citation>
    <scope>NUCLEOTIDE SEQUENCE</scope>
    <source>
        <strain evidence="5">CBS 121410</strain>
    </source>
</reference>
<dbReference type="CDD" id="cd02662">
    <property type="entry name" value="Peptidase_C19F"/>
    <property type="match status" value="1"/>
</dbReference>
<dbReference type="InterPro" id="IPR050164">
    <property type="entry name" value="Peptidase_C19"/>
</dbReference>
<feature type="region of interest" description="Disordered" evidence="2">
    <location>
        <begin position="211"/>
        <end position="231"/>
    </location>
</feature>
<evidence type="ECO:0000256" key="3">
    <source>
        <dbReference type="SAM" id="Phobius"/>
    </source>
</evidence>
<feature type="compositionally biased region" description="Pro residues" evidence="2">
    <location>
        <begin position="558"/>
        <end position="570"/>
    </location>
</feature>
<dbReference type="GO" id="GO:0016579">
    <property type="term" value="P:protein deubiquitination"/>
    <property type="evidence" value="ECO:0007669"/>
    <property type="project" value="InterPro"/>
</dbReference>
<feature type="compositionally biased region" description="Polar residues" evidence="2">
    <location>
        <begin position="456"/>
        <end position="483"/>
    </location>
</feature>
<sequence>MPDKPSTIVTYAAGASLAAVALVYVFGPTFFLDEESSSSARKRGVVGLSNPANDCFINSVLQALAGLPYLRIYLIREIHRRELDGEGVYKVAESDADSADLRKDLSKKKVDGLQQGIVTAALKDVLDKLNERPIYRKTISAQGFVGALERAFSSRISRQQQDAQEFLQIVTERVYDEYHAGHQARRNARKVVHAHVEPGVDVASLNISEAAETSDKKVSGQSEEEAEVDLEDEDGFPFEGKMESQIECLTCHFKPKSTVSTFVTLTLNVPQQSSTSLNSCFDGMFKIEHIDDFKCEYCRLEHALHSKQAELSAASNEDTRTELESDIAKIQTAMSEDPEQPPKDVTLPDSGLAPKRRIARYMRISAFPKILAIHLSRSIYSAGNYGAYSTKNLAKVAFPENLPLGGLVDQKKYQLLGVVTHKGGHNSGHYESFRRQVNIPPFSTPNSFGTEGVYSTHGSSNPSATQSPSAPGSRSTECLDSSSPEPPAIPSLSAFPNESKSTLSSRSSRSSLRSSLSNLRHRNSAAANPASQPAPTSAPRDSDAATNSSSHTIQAHPPTTPTTPPSPCPSPDSIADAMKGRRTNSHGNPHSERHQRKRDNRWWRISDDKIKESKTSDVLGMQKDVYMLFYEIDR</sequence>
<feature type="domain" description="USP" evidence="4">
    <location>
        <begin position="46"/>
        <end position="633"/>
    </location>
</feature>
<organism evidence="5 6">
    <name type="scientific">Saccharata proteae CBS 121410</name>
    <dbReference type="NCBI Taxonomy" id="1314787"/>
    <lineage>
        <taxon>Eukaryota</taxon>
        <taxon>Fungi</taxon>
        <taxon>Dikarya</taxon>
        <taxon>Ascomycota</taxon>
        <taxon>Pezizomycotina</taxon>
        <taxon>Dothideomycetes</taxon>
        <taxon>Dothideomycetes incertae sedis</taxon>
        <taxon>Botryosphaeriales</taxon>
        <taxon>Saccharataceae</taxon>
        <taxon>Saccharata</taxon>
    </lineage>
</organism>
<keyword evidence="1" id="KW-0378">Hydrolase</keyword>
<feature type="region of interest" description="Disordered" evidence="2">
    <location>
        <begin position="437"/>
        <end position="600"/>
    </location>
</feature>
<feature type="non-terminal residue" evidence="5">
    <location>
        <position position="634"/>
    </location>
</feature>
<dbReference type="InterPro" id="IPR038765">
    <property type="entry name" value="Papain-like_cys_pep_sf"/>
</dbReference>
<dbReference type="PANTHER" id="PTHR24006:SF904">
    <property type="entry name" value="UBIQUITIN CARBOXYL-TERMINAL HYDROLASE 16"/>
    <property type="match status" value="1"/>
</dbReference>
<dbReference type="GO" id="GO:0005829">
    <property type="term" value="C:cytosol"/>
    <property type="evidence" value="ECO:0007669"/>
    <property type="project" value="TreeGrafter"/>
</dbReference>
<comment type="caution">
    <text evidence="5">The sequence shown here is derived from an EMBL/GenBank/DDBJ whole genome shotgun (WGS) entry which is preliminary data.</text>
</comment>
<keyword evidence="1" id="KW-0788">Thiol protease</keyword>
<name>A0A9P4HRT7_9PEZI</name>
<dbReference type="Pfam" id="PF00443">
    <property type="entry name" value="UCH"/>
    <property type="match status" value="1"/>
</dbReference>
<keyword evidence="1" id="KW-0833">Ubl conjugation pathway</keyword>
<evidence type="ECO:0000256" key="1">
    <source>
        <dbReference type="RuleBase" id="RU366025"/>
    </source>
</evidence>
<accession>A0A9P4HRT7</accession>
<dbReference type="SUPFAM" id="SSF54001">
    <property type="entry name" value="Cysteine proteinases"/>
    <property type="match status" value="1"/>
</dbReference>
<proteinExistence type="inferred from homology"/>
<dbReference type="GO" id="GO:0005634">
    <property type="term" value="C:nucleus"/>
    <property type="evidence" value="ECO:0007669"/>
    <property type="project" value="TreeGrafter"/>
</dbReference>
<protein>
    <recommendedName>
        <fullName evidence="1">Ubiquitin carboxyl-terminal hydrolase</fullName>
        <ecNumber evidence="1">3.4.19.12</ecNumber>
    </recommendedName>
</protein>